<dbReference type="InParanoid" id="W4K0T2"/>
<dbReference type="PANTHER" id="PTHR43731">
    <property type="entry name" value="RHOMBOID PROTEASE"/>
    <property type="match status" value="1"/>
</dbReference>
<name>W4K0T2_HETIT</name>
<dbReference type="eggNOG" id="KOG2980">
    <property type="taxonomic scope" value="Eukaryota"/>
</dbReference>
<dbReference type="GeneID" id="20667207"/>
<keyword evidence="5 7" id="KW-1133">Transmembrane helix</keyword>
<dbReference type="Proteomes" id="UP000030671">
    <property type="component" value="Unassembled WGS sequence"/>
</dbReference>
<dbReference type="InterPro" id="IPR022764">
    <property type="entry name" value="Peptidase_S54_rhomboid_dom"/>
</dbReference>
<evidence type="ECO:0000259" key="8">
    <source>
        <dbReference type="Pfam" id="PF01694"/>
    </source>
</evidence>
<evidence type="ECO:0000256" key="4">
    <source>
        <dbReference type="ARBA" id="ARBA00022801"/>
    </source>
</evidence>
<feature type="transmembrane region" description="Helical" evidence="7">
    <location>
        <begin position="156"/>
        <end position="178"/>
    </location>
</feature>
<dbReference type="GO" id="GO:0016020">
    <property type="term" value="C:membrane"/>
    <property type="evidence" value="ECO:0007669"/>
    <property type="project" value="UniProtKB-SubCell"/>
</dbReference>
<feature type="transmembrane region" description="Helical" evidence="7">
    <location>
        <begin position="185"/>
        <end position="201"/>
    </location>
</feature>
<gene>
    <name evidence="9" type="ORF">HETIRDRAFT_147501</name>
</gene>
<dbReference type="KEGG" id="hir:HETIRDRAFT_147501"/>
<dbReference type="STRING" id="747525.W4K0T2"/>
<dbReference type="RefSeq" id="XP_009549553.1">
    <property type="nucleotide sequence ID" value="XM_009551258.1"/>
</dbReference>
<evidence type="ECO:0000313" key="9">
    <source>
        <dbReference type="EMBL" id="ETW79309.1"/>
    </source>
</evidence>
<dbReference type="PANTHER" id="PTHR43731:SF14">
    <property type="entry name" value="PRESENILIN-ASSOCIATED RHOMBOID-LIKE PROTEIN, MITOCHONDRIAL"/>
    <property type="match status" value="1"/>
</dbReference>
<dbReference type="GO" id="GO:0004252">
    <property type="term" value="F:serine-type endopeptidase activity"/>
    <property type="evidence" value="ECO:0007669"/>
    <property type="project" value="InterPro"/>
</dbReference>
<feature type="transmembrane region" description="Helical" evidence="7">
    <location>
        <begin position="216"/>
        <end position="234"/>
    </location>
</feature>
<accession>W4K0T2</accession>
<feature type="transmembrane region" description="Helical" evidence="7">
    <location>
        <begin position="49"/>
        <end position="71"/>
    </location>
</feature>
<comment type="subcellular location">
    <subcellularLocation>
        <location evidence="1">Membrane</location>
        <topology evidence="1">Multi-pass membrane protein</topology>
    </subcellularLocation>
</comment>
<dbReference type="EMBL" id="KI925461">
    <property type="protein sequence ID" value="ETW79309.1"/>
    <property type="molecule type" value="Genomic_DNA"/>
</dbReference>
<keyword evidence="10" id="KW-1185">Reference proteome</keyword>
<dbReference type="GO" id="GO:0006465">
    <property type="term" value="P:signal peptide processing"/>
    <property type="evidence" value="ECO:0007669"/>
    <property type="project" value="TreeGrafter"/>
</dbReference>
<dbReference type="HOGENOM" id="CLU_1115870_0_0_1"/>
<protein>
    <submittedName>
        <fullName evidence="9">Integral membrane protease of the rhomboid family</fullName>
    </submittedName>
</protein>
<dbReference type="InterPro" id="IPR035952">
    <property type="entry name" value="Rhomboid-like_sf"/>
</dbReference>
<evidence type="ECO:0000256" key="6">
    <source>
        <dbReference type="ARBA" id="ARBA00023136"/>
    </source>
</evidence>
<dbReference type="OrthoDB" id="10260614at2759"/>
<organism evidence="9 10">
    <name type="scientific">Heterobasidion irregulare (strain TC 32-1)</name>
    <dbReference type="NCBI Taxonomy" id="747525"/>
    <lineage>
        <taxon>Eukaryota</taxon>
        <taxon>Fungi</taxon>
        <taxon>Dikarya</taxon>
        <taxon>Basidiomycota</taxon>
        <taxon>Agaricomycotina</taxon>
        <taxon>Agaricomycetes</taxon>
        <taxon>Russulales</taxon>
        <taxon>Bondarzewiaceae</taxon>
        <taxon>Heterobasidion</taxon>
        <taxon>Heterobasidion annosum species complex</taxon>
    </lineage>
</organism>
<evidence type="ECO:0000256" key="7">
    <source>
        <dbReference type="SAM" id="Phobius"/>
    </source>
</evidence>
<dbReference type="Gene3D" id="1.20.1540.10">
    <property type="entry name" value="Rhomboid-like"/>
    <property type="match status" value="1"/>
</dbReference>
<dbReference type="FunCoup" id="W4K0T2">
    <property type="interactions" value="334"/>
</dbReference>
<comment type="similarity">
    <text evidence="2">Belongs to the peptidase S54 family.</text>
</comment>
<dbReference type="InterPro" id="IPR050925">
    <property type="entry name" value="Rhomboid_protease_S54"/>
</dbReference>
<reference evidence="9 10" key="1">
    <citation type="journal article" date="2012" name="New Phytol.">
        <title>Insight into trade-off between wood decay and parasitism from the genome of a fungal forest pathogen.</title>
        <authorList>
            <person name="Olson A."/>
            <person name="Aerts A."/>
            <person name="Asiegbu F."/>
            <person name="Belbahri L."/>
            <person name="Bouzid O."/>
            <person name="Broberg A."/>
            <person name="Canback B."/>
            <person name="Coutinho P.M."/>
            <person name="Cullen D."/>
            <person name="Dalman K."/>
            <person name="Deflorio G."/>
            <person name="van Diepen L.T."/>
            <person name="Dunand C."/>
            <person name="Duplessis S."/>
            <person name="Durling M."/>
            <person name="Gonthier P."/>
            <person name="Grimwood J."/>
            <person name="Fossdal C.G."/>
            <person name="Hansson D."/>
            <person name="Henrissat B."/>
            <person name="Hietala A."/>
            <person name="Himmelstrand K."/>
            <person name="Hoffmeister D."/>
            <person name="Hogberg N."/>
            <person name="James T.Y."/>
            <person name="Karlsson M."/>
            <person name="Kohler A."/>
            <person name="Kues U."/>
            <person name="Lee Y.H."/>
            <person name="Lin Y.C."/>
            <person name="Lind M."/>
            <person name="Lindquist E."/>
            <person name="Lombard V."/>
            <person name="Lucas S."/>
            <person name="Lunden K."/>
            <person name="Morin E."/>
            <person name="Murat C."/>
            <person name="Park J."/>
            <person name="Raffaello T."/>
            <person name="Rouze P."/>
            <person name="Salamov A."/>
            <person name="Schmutz J."/>
            <person name="Solheim H."/>
            <person name="Stahlberg J."/>
            <person name="Velez H."/>
            <person name="de Vries R.P."/>
            <person name="Wiebenga A."/>
            <person name="Woodward S."/>
            <person name="Yakovlev I."/>
            <person name="Garbelotto M."/>
            <person name="Martin F."/>
            <person name="Grigoriev I.V."/>
            <person name="Stenlid J."/>
        </authorList>
    </citation>
    <scope>NUCLEOTIDE SEQUENCE [LARGE SCALE GENOMIC DNA]</scope>
    <source>
        <strain evidence="9 10">TC 32-1</strain>
    </source>
</reference>
<proteinExistence type="inferred from homology"/>
<evidence type="ECO:0000256" key="3">
    <source>
        <dbReference type="ARBA" id="ARBA00022692"/>
    </source>
</evidence>
<keyword evidence="9" id="KW-0645">Protease</keyword>
<evidence type="ECO:0000313" key="10">
    <source>
        <dbReference type="Proteomes" id="UP000030671"/>
    </source>
</evidence>
<feature type="domain" description="Peptidase S54 rhomboid" evidence="8">
    <location>
        <begin position="121"/>
        <end position="200"/>
    </location>
</feature>
<sequence length="249" mass="27491">MFSHRSFVHLVATCAALPCFGAATASWMSRQQDRPSNMGLPEATSKYHLLAFILTASLVSNVVSKTMFLTLGWSRLMSGRTPSQVHAMLPDGLAHGSWLSSLRFRISRFFAPAPKGQFKDMPGPVSFGTSGSIYALATVTALAYPDVRASFNWMPGLSIGVQHGLGGALLLDTIGVFYGWRRFDHWAHIGGAAFGGLYYLYGAELWDDLRRKLGPLWLYQLMGDVYLTLLKDSLSRKDESSRSRKSEQS</sequence>
<evidence type="ECO:0000256" key="2">
    <source>
        <dbReference type="ARBA" id="ARBA00009045"/>
    </source>
</evidence>
<feature type="transmembrane region" description="Helical" evidence="7">
    <location>
        <begin position="125"/>
        <end position="144"/>
    </location>
</feature>
<dbReference type="AlphaFoldDB" id="W4K0T2"/>
<keyword evidence="6 7" id="KW-0472">Membrane</keyword>
<keyword evidence="4" id="KW-0378">Hydrolase</keyword>
<evidence type="ECO:0000256" key="5">
    <source>
        <dbReference type="ARBA" id="ARBA00022989"/>
    </source>
</evidence>
<dbReference type="Pfam" id="PF01694">
    <property type="entry name" value="Rhomboid"/>
    <property type="match status" value="1"/>
</dbReference>
<keyword evidence="3 7" id="KW-0812">Transmembrane</keyword>
<dbReference type="SUPFAM" id="SSF144091">
    <property type="entry name" value="Rhomboid-like"/>
    <property type="match status" value="1"/>
</dbReference>
<evidence type="ECO:0000256" key="1">
    <source>
        <dbReference type="ARBA" id="ARBA00004141"/>
    </source>
</evidence>